<name>A0A0W0SDK0_9GAMM</name>
<sequence length="267" mass="29059">MPARSFFFSLVSYLSLSSLASAGSMGSIAPAQGFHPVVTLFGGVAGLDVKTNSTQSFSGTDDEQFIYFSKKHNQTTGFVGGFLGTEYQLPHPGLFLQAGIEYDYFGNVRIKGLNAVGIEPDTSTFYNYSWRIQTQQVLAVAKLFTTTELTLGAPHQFFPYLSVGLGAAFNNANEFSATTEETGSIKITPTFNDHTQSAFSYTLGIGVDTPINQQMRFGVGYRFSDFGKASLDEGQVVFKQYKAPVSFALSTAHTYANQFIVQLSYVA</sequence>
<protein>
    <recommendedName>
        <fullName evidence="3">Outer membrane protein beta-barrel domain-containing protein</fullName>
    </recommendedName>
</protein>
<accession>A0A0W0SDK0</accession>
<dbReference type="InterPro" id="IPR027385">
    <property type="entry name" value="Beta-barrel_OMP"/>
</dbReference>
<evidence type="ECO:0000256" key="1">
    <source>
        <dbReference type="ARBA" id="ARBA00022729"/>
    </source>
</evidence>
<dbReference type="PATRIC" id="fig|28084.5.peg.3457"/>
<dbReference type="SUPFAM" id="SSF56925">
    <property type="entry name" value="OMPA-like"/>
    <property type="match status" value="1"/>
</dbReference>
<evidence type="ECO:0000256" key="2">
    <source>
        <dbReference type="SAM" id="SignalP"/>
    </source>
</evidence>
<evidence type="ECO:0000313" key="4">
    <source>
        <dbReference type="EMBL" id="KTC81165.1"/>
    </source>
</evidence>
<evidence type="ECO:0000313" key="5">
    <source>
        <dbReference type="Proteomes" id="UP000054921"/>
    </source>
</evidence>
<dbReference type="Proteomes" id="UP000054921">
    <property type="component" value="Unassembled WGS sequence"/>
</dbReference>
<dbReference type="AlphaFoldDB" id="A0A0W0SDK0"/>
<comment type="caution">
    <text evidence="4">The sequence shown here is derived from an EMBL/GenBank/DDBJ whole genome shotgun (WGS) entry which is preliminary data.</text>
</comment>
<gene>
    <name evidence="4" type="ORF">Lche_3185</name>
</gene>
<feature type="chain" id="PRO_5006911897" description="Outer membrane protein beta-barrel domain-containing protein" evidence="2">
    <location>
        <begin position="23"/>
        <end position="267"/>
    </location>
</feature>
<keyword evidence="1 2" id="KW-0732">Signal</keyword>
<evidence type="ECO:0000259" key="3">
    <source>
        <dbReference type="Pfam" id="PF13505"/>
    </source>
</evidence>
<dbReference type="EMBL" id="LNXW01000013">
    <property type="protein sequence ID" value="KTC81165.1"/>
    <property type="molecule type" value="Genomic_DNA"/>
</dbReference>
<dbReference type="Gene3D" id="2.40.160.20">
    <property type="match status" value="1"/>
</dbReference>
<organism evidence="4 5">
    <name type="scientific">Legionella cherrii</name>
    <dbReference type="NCBI Taxonomy" id="28084"/>
    <lineage>
        <taxon>Bacteria</taxon>
        <taxon>Pseudomonadati</taxon>
        <taxon>Pseudomonadota</taxon>
        <taxon>Gammaproteobacteria</taxon>
        <taxon>Legionellales</taxon>
        <taxon>Legionellaceae</taxon>
        <taxon>Legionella</taxon>
    </lineage>
</organism>
<dbReference type="RefSeq" id="WP_082631463.1">
    <property type="nucleotide sequence ID" value="NZ_LNXW01000013.1"/>
</dbReference>
<dbReference type="InterPro" id="IPR011250">
    <property type="entry name" value="OMP/PagP_B-barrel"/>
</dbReference>
<dbReference type="OrthoDB" id="5650700at2"/>
<feature type="domain" description="Outer membrane protein beta-barrel" evidence="3">
    <location>
        <begin position="20"/>
        <end position="237"/>
    </location>
</feature>
<dbReference type="Pfam" id="PF13505">
    <property type="entry name" value="OMP_b-brl"/>
    <property type="match status" value="1"/>
</dbReference>
<feature type="signal peptide" evidence="2">
    <location>
        <begin position="1"/>
        <end position="22"/>
    </location>
</feature>
<proteinExistence type="predicted"/>
<reference evidence="4 5" key="1">
    <citation type="submission" date="2015-11" db="EMBL/GenBank/DDBJ databases">
        <title>Genomic analysis of 38 Legionella species identifies large and diverse effector repertoires.</title>
        <authorList>
            <person name="Burstein D."/>
            <person name="Amaro F."/>
            <person name="Zusman T."/>
            <person name="Lifshitz Z."/>
            <person name="Cohen O."/>
            <person name="Gilbert J.A."/>
            <person name="Pupko T."/>
            <person name="Shuman H.A."/>
            <person name="Segal G."/>
        </authorList>
    </citation>
    <scope>NUCLEOTIDE SEQUENCE [LARGE SCALE GENOMIC DNA]</scope>
    <source>
        <strain evidence="4 5">ORW</strain>
    </source>
</reference>